<evidence type="ECO:0000313" key="1">
    <source>
        <dbReference type="EMBL" id="MBF0966000.1"/>
    </source>
</evidence>
<reference evidence="1" key="1">
    <citation type="submission" date="2020-04" db="EMBL/GenBank/DDBJ databases">
        <title>Deep metagenomics examines the oral microbiome during advanced dental caries in children, revealing novel taxa and co-occurrences with host molecules.</title>
        <authorList>
            <person name="Baker J.L."/>
            <person name="Morton J.T."/>
            <person name="Dinis M."/>
            <person name="Alvarez R."/>
            <person name="Tran N.C."/>
            <person name="Knight R."/>
            <person name="Edlund A."/>
        </authorList>
    </citation>
    <scope>NUCLEOTIDE SEQUENCE</scope>
    <source>
        <strain evidence="1">JCVI_30_bin.13</strain>
    </source>
</reference>
<gene>
    <name evidence="1" type="ORF">HXK09_02330</name>
</gene>
<sequence length="110" mass="12795">MAYQETVVIRVNEVNPSWKQKDWLERGHQWWKASAARIIDCAELFVLDAKDRVMAVARVAGVEKDLDEGRGRISIIYREFTTEHELIGKTIRRPGSRNPVVYLRDIEVID</sequence>
<organism evidence="1 2">
    <name type="scientific">Actinomyces bouchesdurhonensis</name>
    <dbReference type="NCBI Taxonomy" id="1852361"/>
    <lineage>
        <taxon>Bacteria</taxon>
        <taxon>Bacillati</taxon>
        <taxon>Actinomycetota</taxon>
        <taxon>Actinomycetes</taxon>
        <taxon>Actinomycetales</taxon>
        <taxon>Actinomycetaceae</taxon>
        <taxon>Actinomyces</taxon>
    </lineage>
</organism>
<dbReference type="RefSeq" id="WP_276741144.1">
    <property type="nucleotide sequence ID" value="NZ_CAJZKY010000107.1"/>
</dbReference>
<name>A0A929RN55_9ACTO</name>
<dbReference type="Proteomes" id="UP000759246">
    <property type="component" value="Unassembled WGS sequence"/>
</dbReference>
<dbReference type="AlphaFoldDB" id="A0A929RN55"/>
<proteinExistence type="predicted"/>
<comment type="caution">
    <text evidence="1">The sequence shown here is derived from an EMBL/GenBank/DDBJ whole genome shotgun (WGS) entry which is preliminary data.</text>
</comment>
<protein>
    <submittedName>
        <fullName evidence="1">Uncharacterized protein</fullName>
    </submittedName>
</protein>
<accession>A0A929RN55</accession>
<evidence type="ECO:0000313" key="2">
    <source>
        <dbReference type="Proteomes" id="UP000759246"/>
    </source>
</evidence>
<dbReference type="EMBL" id="JABZGF010000034">
    <property type="protein sequence ID" value="MBF0966000.1"/>
    <property type="molecule type" value="Genomic_DNA"/>
</dbReference>